<evidence type="ECO:0000313" key="2">
    <source>
        <dbReference type="EMBL" id="KAK4037461.1"/>
    </source>
</evidence>
<sequence>MSQILGIHPSLRDSHSRTGEGRRVMDTTGQDWVLRYKTSYRSGHFCNPKDDDIAADRAMQSPTLGLPKSDIPCHYSFAGRAYGFRDFYGDQTGPY</sequence>
<evidence type="ECO:0000313" key="3">
    <source>
        <dbReference type="Proteomes" id="UP001234178"/>
    </source>
</evidence>
<gene>
    <name evidence="2" type="ORF">OUZ56_029494</name>
</gene>
<feature type="region of interest" description="Disordered" evidence="1">
    <location>
        <begin position="1"/>
        <end position="24"/>
    </location>
</feature>
<proteinExistence type="predicted"/>
<feature type="compositionally biased region" description="Basic and acidic residues" evidence="1">
    <location>
        <begin position="10"/>
        <end position="24"/>
    </location>
</feature>
<name>A0ABR0B701_9CRUS</name>
<dbReference type="EMBL" id="JAOYFB010000040">
    <property type="protein sequence ID" value="KAK4037461.1"/>
    <property type="molecule type" value="Genomic_DNA"/>
</dbReference>
<protein>
    <submittedName>
        <fullName evidence="2">Uncharacterized protein</fullName>
    </submittedName>
</protein>
<evidence type="ECO:0000256" key="1">
    <source>
        <dbReference type="SAM" id="MobiDB-lite"/>
    </source>
</evidence>
<accession>A0ABR0B701</accession>
<keyword evidence="3" id="KW-1185">Reference proteome</keyword>
<organism evidence="2 3">
    <name type="scientific">Daphnia magna</name>
    <dbReference type="NCBI Taxonomy" id="35525"/>
    <lineage>
        <taxon>Eukaryota</taxon>
        <taxon>Metazoa</taxon>
        <taxon>Ecdysozoa</taxon>
        <taxon>Arthropoda</taxon>
        <taxon>Crustacea</taxon>
        <taxon>Branchiopoda</taxon>
        <taxon>Diplostraca</taxon>
        <taxon>Cladocera</taxon>
        <taxon>Anomopoda</taxon>
        <taxon>Daphniidae</taxon>
        <taxon>Daphnia</taxon>
    </lineage>
</organism>
<dbReference type="Proteomes" id="UP001234178">
    <property type="component" value="Unassembled WGS sequence"/>
</dbReference>
<reference evidence="2 3" key="1">
    <citation type="journal article" date="2023" name="Nucleic Acids Res.">
        <title>The hologenome of Daphnia magna reveals possible DNA methylation and microbiome-mediated evolution of the host genome.</title>
        <authorList>
            <person name="Chaturvedi A."/>
            <person name="Li X."/>
            <person name="Dhandapani V."/>
            <person name="Marshall H."/>
            <person name="Kissane S."/>
            <person name="Cuenca-Cambronero M."/>
            <person name="Asole G."/>
            <person name="Calvet F."/>
            <person name="Ruiz-Romero M."/>
            <person name="Marangio P."/>
            <person name="Guigo R."/>
            <person name="Rago D."/>
            <person name="Mirbahai L."/>
            <person name="Eastwood N."/>
            <person name="Colbourne J.K."/>
            <person name="Zhou J."/>
            <person name="Mallon E."/>
            <person name="Orsini L."/>
        </authorList>
    </citation>
    <scope>NUCLEOTIDE SEQUENCE [LARGE SCALE GENOMIC DNA]</scope>
    <source>
        <strain evidence="2">LRV0_1</strain>
    </source>
</reference>
<comment type="caution">
    <text evidence="2">The sequence shown here is derived from an EMBL/GenBank/DDBJ whole genome shotgun (WGS) entry which is preliminary data.</text>
</comment>